<dbReference type="CDD" id="cd00063">
    <property type="entry name" value="FN3"/>
    <property type="match status" value="1"/>
</dbReference>
<feature type="chain" id="PRO_5019408529" description="Fibronectin type-III domain-containing protein" evidence="2">
    <location>
        <begin position="21"/>
        <end position="349"/>
    </location>
</feature>
<dbReference type="SMART" id="SM00060">
    <property type="entry name" value="FN3"/>
    <property type="match status" value="1"/>
</dbReference>
<dbReference type="Proteomes" id="UP000282184">
    <property type="component" value="Unassembled WGS sequence"/>
</dbReference>
<evidence type="ECO:0000256" key="2">
    <source>
        <dbReference type="SAM" id="SignalP"/>
    </source>
</evidence>
<accession>A0A431U6A9</accession>
<evidence type="ECO:0000259" key="3">
    <source>
        <dbReference type="PROSITE" id="PS50853"/>
    </source>
</evidence>
<comment type="caution">
    <text evidence="4">The sequence shown here is derived from an EMBL/GenBank/DDBJ whole genome shotgun (WGS) entry which is preliminary data.</text>
</comment>
<dbReference type="InterPro" id="IPR003961">
    <property type="entry name" value="FN3_dom"/>
</dbReference>
<dbReference type="EMBL" id="RXOF01000003">
    <property type="protein sequence ID" value="RTQ51688.1"/>
    <property type="molecule type" value="Genomic_DNA"/>
</dbReference>
<proteinExistence type="predicted"/>
<dbReference type="PROSITE" id="PS50853">
    <property type="entry name" value="FN3"/>
    <property type="match status" value="1"/>
</dbReference>
<dbReference type="AlphaFoldDB" id="A0A431U6A9"/>
<feature type="domain" description="Fibronectin type-III" evidence="3">
    <location>
        <begin position="262"/>
        <end position="349"/>
    </location>
</feature>
<feature type="region of interest" description="Disordered" evidence="1">
    <location>
        <begin position="20"/>
        <end position="52"/>
    </location>
</feature>
<protein>
    <recommendedName>
        <fullName evidence="3">Fibronectin type-III domain-containing protein</fullName>
    </recommendedName>
</protein>
<gene>
    <name evidence="4" type="ORF">EJV47_07790</name>
</gene>
<dbReference type="InterPro" id="IPR013783">
    <property type="entry name" value="Ig-like_fold"/>
</dbReference>
<dbReference type="OrthoDB" id="5500612at2"/>
<dbReference type="Gene3D" id="2.60.40.10">
    <property type="entry name" value="Immunoglobulins"/>
    <property type="match status" value="1"/>
</dbReference>
<keyword evidence="5" id="KW-1185">Reference proteome</keyword>
<dbReference type="InterPro" id="IPR036116">
    <property type="entry name" value="FN3_sf"/>
</dbReference>
<keyword evidence="2" id="KW-0732">Signal</keyword>
<name>A0A431U6A9_9BACT</name>
<dbReference type="SUPFAM" id="SSF49265">
    <property type="entry name" value="Fibronectin type III"/>
    <property type="match status" value="1"/>
</dbReference>
<evidence type="ECO:0000313" key="4">
    <source>
        <dbReference type="EMBL" id="RTQ51688.1"/>
    </source>
</evidence>
<feature type="signal peptide" evidence="2">
    <location>
        <begin position="1"/>
        <end position="20"/>
    </location>
</feature>
<evidence type="ECO:0000256" key="1">
    <source>
        <dbReference type="SAM" id="MobiDB-lite"/>
    </source>
</evidence>
<dbReference type="RefSeq" id="WP_126692580.1">
    <property type="nucleotide sequence ID" value="NZ_RXOF01000003.1"/>
</dbReference>
<sequence length="349" mass="36447">MKKLTLLALLCSGTFLSAQAQTRTTKKRTTTTTTTTTTPAKSQPETAAAPAAPAGPLTLAAVRTAEPGTTVTVRGVVVNGGELGNIRYIQDREAGLPIFSNTLDDLKNLVPGDSVEVHGTLKNYNSLLEMDPVQSVKKLGSGRKYAMVTVPAAELTKVLNETHEGRLVKITEVERLTTTGGNPASALAGNVNYLINGQAGAIVRISAPSNGPDGLVGFTPPTEKFDLVGVVGQHSPSGTPTGYQLLPRLSTDFVVAGGLPVIKGEPVPVAVTKNSITVDFSTINPGTTKVEYGATPALGGMVEDKTPTKQHQLTLTDLQAGTTYYVRVSSANSMGISTQPAVPMITRKK</sequence>
<reference evidence="4 5" key="1">
    <citation type="submission" date="2018-12" db="EMBL/GenBank/DDBJ databases">
        <title>Hymenobacter gummosus sp. nov., isolated from a spring.</title>
        <authorList>
            <person name="Nie L."/>
        </authorList>
    </citation>
    <scope>NUCLEOTIDE SEQUENCE [LARGE SCALE GENOMIC DNA]</scope>
    <source>
        <strain evidence="4 5">KCTC 52166</strain>
    </source>
</reference>
<organism evidence="4 5">
    <name type="scientific">Hymenobacter gummosus</name>
    <dbReference type="NCBI Taxonomy" id="1776032"/>
    <lineage>
        <taxon>Bacteria</taxon>
        <taxon>Pseudomonadati</taxon>
        <taxon>Bacteroidota</taxon>
        <taxon>Cytophagia</taxon>
        <taxon>Cytophagales</taxon>
        <taxon>Hymenobacteraceae</taxon>
        <taxon>Hymenobacter</taxon>
    </lineage>
</organism>
<evidence type="ECO:0000313" key="5">
    <source>
        <dbReference type="Proteomes" id="UP000282184"/>
    </source>
</evidence>